<evidence type="ECO:0000259" key="2">
    <source>
        <dbReference type="PROSITE" id="PS50222"/>
    </source>
</evidence>
<evidence type="ECO:0000313" key="3">
    <source>
        <dbReference type="EMBL" id="CAI9956557.1"/>
    </source>
</evidence>
<comment type="caution">
    <text evidence="3">The sequence shown here is derived from an EMBL/GenBank/DDBJ whole genome shotgun (WGS) entry which is preliminary data.</text>
</comment>
<dbReference type="Proteomes" id="UP001642409">
    <property type="component" value="Unassembled WGS sequence"/>
</dbReference>
<keyword evidence="5" id="KW-1185">Reference proteome</keyword>
<proteinExistence type="predicted"/>
<dbReference type="PANTHER" id="PTHR46241:SF1">
    <property type="entry name" value="OUTER DYNEIN ARM-DOCKING COMPLEX SUBUNIT 2"/>
    <property type="match status" value="1"/>
</dbReference>
<dbReference type="SMART" id="SM00054">
    <property type="entry name" value="EFh"/>
    <property type="match status" value="2"/>
</dbReference>
<dbReference type="InterPro" id="IPR011989">
    <property type="entry name" value="ARM-like"/>
</dbReference>
<dbReference type="SUPFAM" id="SSF47473">
    <property type="entry name" value="EF-hand"/>
    <property type="match status" value="1"/>
</dbReference>
<accession>A0AA86QHX0</accession>
<dbReference type="PANTHER" id="PTHR46241">
    <property type="entry name" value="ARMADILLO REPEAT-CONTAINING PROTEIN 4 ARMC4"/>
    <property type="match status" value="1"/>
</dbReference>
<evidence type="ECO:0000313" key="5">
    <source>
        <dbReference type="Proteomes" id="UP001642409"/>
    </source>
</evidence>
<evidence type="ECO:0000256" key="1">
    <source>
        <dbReference type="SAM" id="MobiDB-lite"/>
    </source>
</evidence>
<feature type="region of interest" description="Disordered" evidence="1">
    <location>
        <begin position="814"/>
        <end position="849"/>
    </location>
</feature>
<protein>
    <recommendedName>
        <fullName evidence="2">EF-hand domain-containing protein</fullName>
    </recommendedName>
</protein>
<name>A0AA86QHX0_9EUKA</name>
<feature type="compositionally biased region" description="Basic and acidic residues" evidence="1">
    <location>
        <begin position="814"/>
        <end position="846"/>
    </location>
</feature>
<dbReference type="AlphaFoldDB" id="A0AA86QHX0"/>
<dbReference type="Gene3D" id="1.10.238.10">
    <property type="entry name" value="EF-hand"/>
    <property type="match status" value="1"/>
</dbReference>
<feature type="domain" description="EF-hand" evidence="2">
    <location>
        <begin position="1133"/>
        <end position="1168"/>
    </location>
</feature>
<dbReference type="PROSITE" id="PS50222">
    <property type="entry name" value="EF_HAND_2"/>
    <property type="match status" value="2"/>
</dbReference>
<dbReference type="InterPro" id="IPR002048">
    <property type="entry name" value="EF_hand_dom"/>
</dbReference>
<sequence length="1233" mass="138874">MSANSETGKIVRSKLTDTKQTVHIHYNKPAEVIRELREVINMTKVNREEDISIQQGTQITSANLFQVENFLEYSDGNDDRIASQSEDIQDHEDESKDAGSTQVFQRLVSELNSAGSLQSVLSVATINQSIDFSSAKFRQTFVAQSGVVALLKMLNCMLITPINLQERQQFIMQDLQRIEPKVGYEMLLILSTLAEASKDSRRQLLAEEVLKVTISLIKTQFSPAYTQQTLFKARCYRLLSSLLLVSSARNHVRRIQVIPIFIKQFRQAVKDYSVSKSDDLAALICGISQTFESLLKSQRCKEYMIKQKLVATLIESLSTLPTQAHVHEDMIIQTGQNKRTFNLDDMMMESLANNLKMISSSQEGRNDILQANGIDKICAMLQNSKSTKVIQRSVAVLASCAQDSGVDQAVRKAEGLKVLSSQLSSNDFQTLEAICKTIVAVTRSGPYFGCYENSVSTSREYLNFNKRNEENIMDLCEQDTVNQLGKLINQSMDVLADNGLDQDALIVARQGEGDNAQITKGREARQLVVLATQALIPLLSSKQGRATFKSNMTLVRCLVEHLSVGDIDVLIATLAALYTACENDQDICKMISIKDQKAKIPKLSEGVKAMFSLTSHKNIQVVTAAAMALNPICRDKNRAFMIGREIPTALLQLSRLLTSVGYEEQKEKDEDYFPLLIEEQYGWIMGVIAELATDDENAKIFSQYQILDKVCTLCNNHSQPNPQHRRTAYNFHINQLVKEKSALALASLAKVEENMNKVAEKQTIPALVRCIQTPDGVSVFTFNQNQLLGTDLQQCKHPFGSAVNFSLENQVKKMEDRKRDLEDKEAQRKNKNKEVKKSSDKVDKDPQQTANPYSVVNCAACKAMAELSKNKKCALLLRQYGAVYGLLTLAGSEEFSTQMSAAQAITNIRQHHLKALELYKKRVQGELEYVADIPPQGTRRDDQKVYRDQVMQAVDTLYMNAGEITTITQKDTMFKRTSTLSLIKRNDTADRLNGQMEIEYVGDEMFTQRSEIKVEQQAITFTAVVGVLKHPQTEEPLDKQQDNDPIQKELQCGALSSQLKKVQDDELVEASISAEAKKQKAVIKERPPRVAQPLGWRSPAGEAERAAQELFKSFKKEKAELDDVTSALTELKLEQEFVKGMFKYVDEDKDGFIDEAQFAELFKTLQGASKLESPTRADFVFFVMDELQDNRIHAEEFKKFAQRLGSEKEIEEPLTKEEFNEKMDKALIERFFM</sequence>
<gene>
    <name evidence="3" type="ORF">HINF_LOCUS44202</name>
    <name evidence="4" type="ORF">HINF_LOCUS69160</name>
</gene>
<dbReference type="EMBL" id="CAXDID020000500">
    <property type="protein sequence ID" value="CAL6097610.1"/>
    <property type="molecule type" value="Genomic_DNA"/>
</dbReference>
<dbReference type="Gene3D" id="1.25.10.10">
    <property type="entry name" value="Leucine-rich Repeat Variant"/>
    <property type="match status" value="3"/>
</dbReference>
<dbReference type="InterPro" id="IPR016024">
    <property type="entry name" value="ARM-type_fold"/>
</dbReference>
<organism evidence="3">
    <name type="scientific">Hexamita inflata</name>
    <dbReference type="NCBI Taxonomy" id="28002"/>
    <lineage>
        <taxon>Eukaryota</taxon>
        <taxon>Metamonada</taxon>
        <taxon>Diplomonadida</taxon>
        <taxon>Hexamitidae</taxon>
        <taxon>Hexamitinae</taxon>
        <taxon>Hexamita</taxon>
    </lineage>
</organism>
<dbReference type="GO" id="GO:0005509">
    <property type="term" value="F:calcium ion binding"/>
    <property type="evidence" value="ECO:0007669"/>
    <property type="project" value="InterPro"/>
</dbReference>
<dbReference type="InterPro" id="IPR011992">
    <property type="entry name" value="EF-hand-dom_pair"/>
</dbReference>
<dbReference type="EMBL" id="CATOUU010000877">
    <property type="protein sequence ID" value="CAI9956557.1"/>
    <property type="molecule type" value="Genomic_DNA"/>
</dbReference>
<reference evidence="3" key="1">
    <citation type="submission" date="2023-06" db="EMBL/GenBank/DDBJ databases">
        <authorList>
            <person name="Kurt Z."/>
        </authorList>
    </citation>
    <scope>NUCLEOTIDE SEQUENCE</scope>
</reference>
<feature type="domain" description="EF-hand" evidence="2">
    <location>
        <begin position="1172"/>
        <end position="1207"/>
    </location>
</feature>
<evidence type="ECO:0000313" key="4">
    <source>
        <dbReference type="EMBL" id="CAL6097610.1"/>
    </source>
</evidence>
<dbReference type="SUPFAM" id="SSF48371">
    <property type="entry name" value="ARM repeat"/>
    <property type="match status" value="2"/>
</dbReference>
<reference evidence="4 5" key="2">
    <citation type="submission" date="2024-07" db="EMBL/GenBank/DDBJ databases">
        <authorList>
            <person name="Akdeniz Z."/>
        </authorList>
    </citation>
    <scope>NUCLEOTIDE SEQUENCE [LARGE SCALE GENOMIC DNA]</scope>
</reference>